<feature type="chain" id="PRO_5016035727" evidence="1">
    <location>
        <begin position="31"/>
        <end position="603"/>
    </location>
</feature>
<comment type="caution">
    <text evidence="2">The sequence shown here is derived from an EMBL/GenBank/DDBJ whole genome shotgun (WGS) entry which is preliminary data.</text>
</comment>
<dbReference type="PANTHER" id="PTHR33361:SF16">
    <property type="entry name" value="DUF885 DOMAIN-CONTAINING PROTEIN"/>
    <property type="match status" value="1"/>
</dbReference>
<accession>A0A2W5L254</accession>
<reference evidence="2 3" key="1">
    <citation type="submission" date="2017-08" db="EMBL/GenBank/DDBJ databases">
        <title>Infants hospitalized years apart are colonized by the same room-sourced microbial strains.</title>
        <authorList>
            <person name="Brooks B."/>
            <person name="Olm M.R."/>
            <person name="Firek B.A."/>
            <person name="Baker R."/>
            <person name="Thomas B.C."/>
            <person name="Morowitz M.J."/>
            <person name="Banfield J.F."/>
        </authorList>
    </citation>
    <scope>NUCLEOTIDE SEQUENCE [LARGE SCALE GENOMIC DNA]</scope>
    <source>
        <strain evidence="2">S2_005_003_R2_47</strain>
    </source>
</reference>
<dbReference type="EMBL" id="QFPJ01000014">
    <property type="protein sequence ID" value="PZQ22424.1"/>
    <property type="molecule type" value="Genomic_DNA"/>
</dbReference>
<name>A0A2W5L254_SPHMC</name>
<dbReference type="Proteomes" id="UP000248597">
    <property type="component" value="Unassembled WGS sequence"/>
</dbReference>
<feature type="signal peptide" evidence="1">
    <location>
        <begin position="1"/>
        <end position="30"/>
    </location>
</feature>
<gene>
    <name evidence="2" type="ORF">DI569_08175</name>
</gene>
<dbReference type="Pfam" id="PF05960">
    <property type="entry name" value="DUF885"/>
    <property type="match status" value="1"/>
</dbReference>
<evidence type="ECO:0000256" key="1">
    <source>
        <dbReference type="SAM" id="SignalP"/>
    </source>
</evidence>
<protein>
    <submittedName>
        <fullName evidence="2">DUF885 domain-containing protein</fullName>
    </submittedName>
</protein>
<proteinExistence type="predicted"/>
<dbReference type="AlphaFoldDB" id="A0A2W5L254"/>
<sequence>MQHTRSIRISRRAAVGMMAASALPPLPGFAQTGSPAAALHTLLEQSEAADAALDPLRAVRSGRRPEGPLFVDPLGDAYAATLRANKVRDLAALGAIDRTALPPVDRIAYDVFDYKTRQTLALFDDGLFAVQRKAPLNPSFGLHVEFPDFLSGGAVPFATPADYDDTLARIDGFVGYMYSTVARLKEGRAESYLQPKVIVTNILAQVDAMLALPIKKSPFWSGIDRMPATFTAAERGRITAEFRTAINDKVYPAYQAWATYLRGTYLADAPDAPGLWAMKSGAALYDWNLARHTTTTRSADDIHALGLSEVTRIRGEMEKIRTEVGFAGDLKAFFEHVRTDPRYYCKTPAELLARFEAIEAKIWPAIPRLFHDRPKAPFEVRPLPALGDQRGTGYYRPGPPDGVSPGILFFNMSMLNTRPIPTLETLTLHEGIPGHHFQLTLAIENADLPPLLRHGQATAYTEGWGLYAESLGPELGMFTDPMQMFGHLDMEMLRAVRLVVDTGIHAKRWGRQRAIDYMLDNTSMAPRDVVVEIDRYIAYPGQACAYKIGELKFRELREEASKALGTAFDIRDYHHQVLNTGALPMEVLETKIRAWTASGGERA</sequence>
<keyword evidence="1" id="KW-0732">Signal</keyword>
<dbReference type="PANTHER" id="PTHR33361">
    <property type="entry name" value="GLR0591 PROTEIN"/>
    <property type="match status" value="1"/>
</dbReference>
<evidence type="ECO:0000313" key="2">
    <source>
        <dbReference type="EMBL" id="PZQ22424.1"/>
    </source>
</evidence>
<dbReference type="InterPro" id="IPR010281">
    <property type="entry name" value="DUF885"/>
</dbReference>
<evidence type="ECO:0000313" key="3">
    <source>
        <dbReference type="Proteomes" id="UP000248597"/>
    </source>
</evidence>
<organism evidence="2 3">
    <name type="scientific">Sphingopyxis macrogoltabida</name>
    <name type="common">Sphingomonas macrogoltabidus</name>
    <dbReference type="NCBI Taxonomy" id="33050"/>
    <lineage>
        <taxon>Bacteria</taxon>
        <taxon>Pseudomonadati</taxon>
        <taxon>Pseudomonadota</taxon>
        <taxon>Alphaproteobacteria</taxon>
        <taxon>Sphingomonadales</taxon>
        <taxon>Sphingomonadaceae</taxon>
        <taxon>Sphingopyxis</taxon>
    </lineage>
</organism>